<evidence type="ECO:0008006" key="3">
    <source>
        <dbReference type="Google" id="ProtNLM"/>
    </source>
</evidence>
<dbReference type="EMBL" id="BLLK01000075">
    <property type="protein sequence ID" value="GFH61970.1"/>
    <property type="molecule type" value="Genomic_DNA"/>
</dbReference>
<dbReference type="InterPro" id="IPR032675">
    <property type="entry name" value="LRR_dom_sf"/>
</dbReference>
<evidence type="ECO:0000313" key="2">
    <source>
        <dbReference type="Proteomes" id="UP001054902"/>
    </source>
</evidence>
<reference evidence="1 2" key="1">
    <citation type="journal article" date="2021" name="Sci. Rep.">
        <title>The genome of the diatom Chaetoceros tenuissimus carries an ancient integrated fragment of an extant virus.</title>
        <authorList>
            <person name="Hongo Y."/>
            <person name="Kimura K."/>
            <person name="Takaki Y."/>
            <person name="Yoshida Y."/>
            <person name="Baba S."/>
            <person name="Kobayashi G."/>
            <person name="Nagasaki K."/>
            <person name="Hano T."/>
            <person name="Tomaru Y."/>
        </authorList>
    </citation>
    <scope>NUCLEOTIDE SEQUENCE [LARGE SCALE GENOMIC DNA]</scope>
    <source>
        <strain evidence="1 2">NIES-3715</strain>
    </source>
</reference>
<dbReference type="Gene3D" id="3.80.10.10">
    <property type="entry name" value="Ribonuclease Inhibitor"/>
    <property type="match status" value="1"/>
</dbReference>
<protein>
    <recommendedName>
        <fullName evidence="3">Leucine-rich repeat domain-containing protein</fullName>
    </recommendedName>
</protein>
<dbReference type="InterPro" id="IPR026906">
    <property type="entry name" value="LRR_5"/>
</dbReference>
<evidence type="ECO:0000313" key="1">
    <source>
        <dbReference type="EMBL" id="GFH61970.1"/>
    </source>
</evidence>
<gene>
    <name evidence="1" type="ORF">CTEN210_18446</name>
</gene>
<sequence>MRVQTEEWRRFIPGVRMYKGKKTLFYNGENLWERNGDDLNGRPLIYDEEEREKWEVIIVLPGVEVIPECTFHWCTTIERVIMADTVKRIEDNAFCHCYRLVFVKLSRNLEFIGRWAFEDCVSLTSIFIPPSCQEIGTWAFDSCKKLIICNVPEYTRLGRYVFQNTALMKKSSIDFHENGDYDYENEEEAVRWVKSINIAEEFALHRACTSFNLLTEIIHPLVQCQGIKAMRMPNAIGITPSQYLAANPFADISEKEIVNRYILDMMGEVF</sequence>
<proteinExistence type="predicted"/>
<accession>A0AAD3HFQ4</accession>
<organism evidence="1 2">
    <name type="scientific">Chaetoceros tenuissimus</name>
    <dbReference type="NCBI Taxonomy" id="426638"/>
    <lineage>
        <taxon>Eukaryota</taxon>
        <taxon>Sar</taxon>
        <taxon>Stramenopiles</taxon>
        <taxon>Ochrophyta</taxon>
        <taxon>Bacillariophyta</taxon>
        <taxon>Coscinodiscophyceae</taxon>
        <taxon>Chaetocerotophycidae</taxon>
        <taxon>Chaetocerotales</taxon>
        <taxon>Chaetocerotaceae</taxon>
        <taxon>Chaetoceros</taxon>
    </lineage>
</organism>
<dbReference type="SUPFAM" id="SSF52058">
    <property type="entry name" value="L domain-like"/>
    <property type="match status" value="1"/>
</dbReference>
<dbReference type="PANTHER" id="PTHR45661:SF3">
    <property type="entry name" value="IG-LIKE DOMAIN-CONTAINING PROTEIN"/>
    <property type="match status" value="1"/>
</dbReference>
<name>A0AAD3HFQ4_9STRA</name>
<dbReference type="Pfam" id="PF13306">
    <property type="entry name" value="LRR_5"/>
    <property type="match status" value="1"/>
</dbReference>
<dbReference type="Proteomes" id="UP001054902">
    <property type="component" value="Unassembled WGS sequence"/>
</dbReference>
<comment type="caution">
    <text evidence="1">The sequence shown here is derived from an EMBL/GenBank/DDBJ whole genome shotgun (WGS) entry which is preliminary data.</text>
</comment>
<dbReference type="PANTHER" id="PTHR45661">
    <property type="entry name" value="SURFACE ANTIGEN"/>
    <property type="match status" value="1"/>
</dbReference>
<dbReference type="InterPro" id="IPR053139">
    <property type="entry name" value="Surface_bspA-like"/>
</dbReference>
<keyword evidence="2" id="KW-1185">Reference proteome</keyword>
<dbReference type="AlphaFoldDB" id="A0AAD3HFQ4"/>